<evidence type="ECO:0000256" key="4">
    <source>
        <dbReference type="ARBA" id="ARBA00012645"/>
    </source>
</evidence>
<dbReference type="InterPro" id="IPR031814">
    <property type="entry name" value="ALG11_N"/>
</dbReference>
<keyword evidence="9" id="KW-0256">Endoplasmic reticulum</keyword>
<comment type="similarity">
    <text evidence="3">Belongs to the glycosyltransferase group 1 family. Glycosyltransferase 4 subfamily.</text>
</comment>
<evidence type="ECO:0000256" key="15">
    <source>
        <dbReference type="SAM" id="MobiDB-lite"/>
    </source>
</evidence>
<evidence type="ECO:0000256" key="14">
    <source>
        <dbReference type="ARBA" id="ARBA00045128"/>
    </source>
</evidence>
<comment type="subcellular location">
    <subcellularLocation>
        <location evidence="1">Endoplasmic reticulum membrane</location>
        <topology evidence="1">Single-pass membrane protein</topology>
    </subcellularLocation>
</comment>
<dbReference type="Proteomes" id="UP000095280">
    <property type="component" value="Unplaced"/>
</dbReference>
<organism evidence="18 19">
    <name type="scientific">Macrostomum lignano</name>
    <dbReference type="NCBI Taxonomy" id="282301"/>
    <lineage>
        <taxon>Eukaryota</taxon>
        <taxon>Metazoa</taxon>
        <taxon>Spiralia</taxon>
        <taxon>Lophotrochozoa</taxon>
        <taxon>Platyhelminthes</taxon>
        <taxon>Rhabditophora</taxon>
        <taxon>Macrostomorpha</taxon>
        <taxon>Macrostomida</taxon>
        <taxon>Macrostomidae</taxon>
        <taxon>Macrostomum</taxon>
    </lineage>
</organism>
<evidence type="ECO:0000313" key="19">
    <source>
        <dbReference type="WBParaSite" id="maker-unitig_24434-snap-gene-0.2-mRNA-1"/>
    </source>
</evidence>
<comment type="function">
    <text evidence="14">GDP-Man:Man(3)GlcNAc(2)-PP-Dol alpha-1,2-mannosyltransferase that operates in the biosynthetic pathway of dolichol-linked oligosaccharides, the glycan precursors employed in protein asparagine (N)-glycosylation. The assembly of dolichol-linked oligosaccharides begins on the cytosolic side of the endoplasmic reticulum membrane and finishes in its lumen. The sequential addition of sugars to dolichol pyrophosphate produces dolichol-linked oligosaccharides containing fourteen sugars, including two GlcNAcs, nine mannoses and three glucoses. Once assembled, the oligosaccharide is transferred from the lipid to nascent proteins by oligosaccharyltransferases. Catalyzes, on the cytoplasmic face of the endoplasmic reticulum, the addition of the fourth and fifth mannose residues to the dolichol-linked oligosaccharide chain, to produce Man(5)GlcNAc(2)-PP-dolichol core oligosaccharide. Man(5)GlcNAc(2)-PP-dolichol is a substrate for ALG3, the following enzyme in the biosynthetic pathway.</text>
</comment>
<evidence type="ECO:0000259" key="17">
    <source>
        <dbReference type="Pfam" id="PF15924"/>
    </source>
</evidence>
<evidence type="ECO:0000256" key="1">
    <source>
        <dbReference type="ARBA" id="ARBA00004389"/>
    </source>
</evidence>
<name>A0A1I8F8B5_9PLAT</name>
<dbReference type="Pfam" id="PF00534">
    <property type="entry name" value="Glycos_transf_1"/>
    <property type="match status" value="1"/>
</dbReference>
<keyword evidence="18" id="KW-1185">Reference proteome</keyword>
<dbReference type="SUPFAM" id="SSF53756">
    <property type="entry name" value="UDP-Glycosyltransferase/glycogen phosphorylase"/>
    <property type="match status" value="1"/>
</dbReference>
<evidence type="ECO:0000256" key="3">
    <source>
        <dbReference type="ARBA" id="ARBA00009481"/>
    </source>
</evidence>
<comment type="pathway">
    <text evidence="2">Protein modification; protein glycosylation.</text>
</comment>
<accession>A0A1I8F8B5</accession>
<dbReference type="GO" id="GO:0005789">
    <property type="term" value="C:endoplasmic reticulum membrane"/>
    <property type="evidence" value="ECO:0007669"/>
    <property type="project" value="UniProtKB-SubCell"/>
</dbReference>
<dbReference type="Pfam" id="PF15924">
    <property type="entry name" value="ALG11_N"/>
    <property type="match status" value="1"/>
</dbReference>
<keyword evidence="6" id="KW-0328">Glycosyltransferase</keyword>
<keyword evidence="11" id="KW-0472">Membrane</keyword>
<dbReference type="WBParaSite" id="maker-unitig_24434-snap-gene-0.2-mRNA-1">
    <property type="protein sequence ID" value="maker-unitig_24434-snap-gene-0.2-mRNA-1"/>
    <property type="gene ID" value="maker-unitig_24434-snap-gene-0.2"/>
</dbReference>
<dbReference type="AlphaFoldDB" id="A0A1I8F8B5"/>
<evidence type="ECO:0000256" key="6">
    <source>
        <dbReference type="ARBA" id="ARBA00022676"/>
    </source>
</evidence>
<evidence type="ECO:0000256" key="12">
    <source>
        <dbReference type="ARBA" id="ARBA00032517"/>
    </source>
</evidence>
<evidence type="ECO:0000256" key="7">
    <source>
        <dbReference type="ARBA" id="ARBA00022679"/>
    </source>
</evidence>
<dbReference type="GO" id="GO:0004377">
    <property type="term" value="F:GDP-Man:Man(3)GlcNAc(2)-PP-Dol alpha-1,2-mannosyltransferase activity"/>
    <property type="evidence" value="ECO:0007669"/>
    <property type="project" value="UniProtKB-EC"/>
</dbReference>
<feature type="domain" description="Glycosyl transferase family 1" evidence="16">
    <location>
        <begin position="318"/>
        <end position="476"/>
    </location>
</feature>
<evidence type="ECO:0000256" key="5">
    <source>
        <dbReference type="ARBA" id="ARBA00022018"/>
    </source>
</evidence>
<evidence type="ECO:0000313" key="18">
    <source>
        <dbReference type="Proteomes" id="UP000095280"/>
    </source>
</evidence>
<dbReference type="EC" id="2.4.1.131" evidence="4"/>
<proteinExistence type="inferred from homology"/>
<evidence type="ECO:0000256" key="10">
    <source>
        <dbReference type="ARBA" id="ARBA00022989"/>
    </source>
</evidence>
<dbReference type="PANTHER" id="PTHR45919">
    <property type="entry name" value="GDP-MAN:MAN(3)GLCNAC(2)-PP-DOL ALPHA-1,2-MANNOSYLTRANSFERASE"/>
    <property type="match status" value="1"/>
</dbReference>
<evidence type="ECO:0000256" key="11">
    <source>
        <dbReference type="ARBA" id="ARBA00023136"/>
    </source>
</evidence>
<comment type="catalytic activity">
    <reaction evidence="13">
        <text>an alpha-D-Man-(1-&gt;3)-[alpha-D-Man-(1-&gt;6)]-beta-D-Man-(1-&gt;4)-beta-D-GlcNAc-(1-&gt;4)-alpha-D-GlcNAc-diphospho-di-trans,poly-cis-dolichol + 2 GDP-alpha-D-mannose = an alpha-D-Man-(1-&gt;2)-alpha-D-Man-(1-&gt;2)-alpha-D-Man-(1-&gt;3)-[alpha-D-Man-(1-&gt;6)]-beta-D-Man-(1-&gt;4)-beta-D-GlcNAc-(1-&gt;4)-alpha-D-GlcNAc-diphospho-di-trans,poly-cis-dolichol + 2 GDP + 2 H(+)</text>
        <dbReference type="Rhea" id="RHEA:29523"/>
        <dbReference type="Rhea" id="RHEA-COMP:19515"/>
        <dbReference type="Rhea" id="RHEA-COMP:19516"/>
        <dbReference type="ChEBI" id="CHEBI:15378"/>
        <dbReference type="ChEBI" id="CHEBI:57527"/>
        <dbReference type="ChEBI" id="CHEBI:58189"/>
        <dbReference type="ChEBI" id="CHEBI:132511"/>
        <dbReference type="ChEBI" id="CHEBI:132515"/>
        <dbReference type="EC" id="2.4.1.131"/>
    </reaction>
    <physiologicalReaction direction="left-to-right" evidence="13">
        <dbReference type="Rhea" id="RHEA:29524"/>
    </physiologicalReaction>
</comment>
<protein>
    <recommendedName>
        <fullName evidence="5">GDP-Man:Man(3)GlcNAc(2)-PP-Dol alpha-1,2-mannosyltransferase</fullName>
        <ecNumber evidence="4">2.4.1.131</ecNumber>
    </recommendedName>
    <alternativeName>
        <fullName evidence="12">Asparagine-linked glycosylation protein 11 homolog</fullName>
    </alternativeName>
</protein>
<dbReference type="InterPro" id="IPR038013">
    <property type="entry name" value="ALG11"/>
</dbReference>
<feature type="region of interest" description="Disordered" evidence="15">
    <location>
        <begin position="176"/>
        <end position="201"/>
    </location>
</feature>
<evidence type="ECO:0000256" key="13">
    <source>
        <dbReference type="ARBA" id="ARBA00045065"/>
    </source>
</evidence>
<keyword evidence="8" id="KW-0812">Transmembrane</keyword>
<dbReference type="Gene3D" id="3.40.50.2000">
    <property type="entry name" value="Glycogen Phosphorylase B"/>
    <property type="match status" value="1"/>
</dbReference>
<evidence type="ECO:0000256" key="9">
    <source>
        <dbReference type="ARBA" id="ARBA00022824"/>
    </source>
</evidence>
<keyword evidence="7" id="KW-0808">Transferase</keyword>
<reference evidence="19" key="1">
    <citation type="submission" date="2016-11" db="UniProtKB">
        <authorList>
            <consortium name="WormBaseParasite"/>
        </authorList>
    </citation>
    <scope>IDENTIFICATION</scope>
</reference>
<evidence type="ECO:0000256" key="8">
    <source>
        <dbReference type="ARBA" id="ARBA00022692"/>
    </source>
</evidence>
<dbReference type="PANTHER" id="PTHR45919:SF1">
    <property type="entry name" value="GDP-MAN:MAN(3)GLCNAC(2)-PP-DOL ALPHA-1,2-MANNOSYLTRANSFERASE"/>
    <property type="match status" value="1"/>
</dbReference>
<sequence length="568" mass="61779">HCSQHDCRHIADRGELPTHHVRARHAAGQLHPAGCLHDAAPVAAREPGAAAQELGLTEGEVMVGFFHPNCNAGGGGERVLWLAVRALQIEHGNKVQLFVYTGDLDAYKDSPEFDPAAEGEMSQADKRTAAGKAILAKVERTLGVGMPDPDSIRFAFLSGGGTRINRRRGRYPRLTLLRGRASAAPSSPGGDRPGQPGRHDRHHGCHFAGAVFRYFGGCKTACYVHYPAHLHRHDRGGQRQLSGGQQSHNELAVQAAGQAGVLPPCSPCCTAGSAGAGTSWTTGHIASLWGCQLPRLLYPPVYVKEFAHLGPDSLAGRLPIVLSVAQFRPEKDHPLQLRAFANWRRKKSPTRPAWCSSAAAATTKDSARVDRLRCLAEELSIEDRVRFQVNAPHSELRTWLEKARIGLHSMRDEHFGIGIVDMMAAGLTVIAHNSGGPKMDIVTDPQLGFLAATEDEYAQALVDAFSLDDKQLRRRFEAVRRHIEKFAEEKKLHAGLLPAHQARSSTTAARGEHVLGCIFACRRCLSCFWPSDWRPGPAAHQRGQFGRRPDRAALGASVNLTCVALRNA</sequence>
<keyword evidence="10" id="KW-1133">Transmembrane helix</keyword>
<dbReference type="GO" id="GO:0006487">
    <property type="term" value="P:protein N-linked glycosylation"/>
    <property type="evidence" value="ECO:0007669"/>
    <property type="project" value="TreeGrafter"/>
</dbReference>
<evidence type="ECO:0000256" key="2">
    <source>
        <dbReference type="ARBA" id="ARBA00004922"/>
    </source>
</evidence>
<feature type="domain" description="ALG11 mannosyltransferase N-terminal" evidence="17">
    <location>
        <begin position="61"/>
        <end position="227"/>
    </location>
</feature>
<dbReference type="InterPro" id="IPR001296">
    <property type="entry name" value="Glyco_trans_1"/>
</dbReference>
<evidence type="ECO:0000259" key="16">
    <source>
        <dbReference type="Pfam" id="PF00534"/>
    </source>
</evidence>